<proteinExistence type="predicted"/>
<reference evidence="1" key="1">
    <citation type="submission" date="2023-02" db="EMBL/GenBank/DDBJ databases">
        <title>Draft Whole-Genome Sequences of Bacillus Strains of Potential Probiotic for Poultry.</title>
        <authorList>
            <person name="Ma L.M."/>
            <person name="Lopez-Guerra N."/>
            <person name="Zhang G."/>
        </authorList>
    </citation>
    <scope>NUCLEOTIDE SEQUENCE</scope>
    <source>
        <strain evidence="1">OSU1013-24</strain>
    </source>
</reference>
<dbReference type="AlphaFoldDB" id="A0AAP3YG49"/>
<organism evidence="1 2">
    <name type="scientific">Bacillus amyloliquefaciens</name>
    <name type="common">Bacillus velezensis</name>
    <dbReference type="NCBI Taxonomy" id="1390"/>
    <lineage>
        <taxon>Bacteria</taxon>
        <taxon>Bacillati</taxon>
        <taxon>Bacillota</taxon>
        <taxon>Bacilli</taxon>
        <taxon>Bacillales</taxon>
        <taxon>Bacillaceae</taxon>
        <taxon>Bacillus</taxon>
        <taxon>Bacillus amyloliquefaciens group</taxon>
    </lineage>
</organism>
<dbReference type="Proteomes" id="UP001222377">
    <property type="component" value="Unassembled WGS sequence"/>
</dbReference>
<name>A0AAP3YG49_BACAM</name>
<sequence length="42" mass="4730">MKISRCLLAAVILGSVFSITYLQSDQNTQTIWTILCLVLICR</sequence>
<dbReference type="RefSeq" id="WP_223204396.1">
    <property type="nucleotide sequence ID" value="NZ_CP029069.1"/>
</dbReference>
<evidence type="ECO:0000313" key="2">
    <source>
        <dbReference type="Proteomes" id="UP001222377"/>
    </source>
</evidence>
<gene>
    <name evidence="1" type="ORF">PV946_15430</name>
</gene>
<evidence type="ECO:0000313" key="1">
    <source>
        <dbReference type="EMBL" id="MDF4195140.1"/>
    </source>
</evidence>
<dbReference type="EMBL" id="JARKHX010000005">
    <property type="protein sequence ID" value="MDF4195140.1"/>
    <property type="molecule type" value="Genomic_DNA"/>
</dbReference>
<accession>A0AAP3YG49</accession>
<comment type="caution">
    <text evidence="1">The sequence shown here is derived from an EMBL/GenBank/DDBJ whole genome shotgun (WGS) entry which is preliminary data.</text>
</comment>
<protein>
    <submittedName>
        <fullName evidence="1">Uncharacterized protein</fullName>
    </submittedName>
</protein>